<comment type="caution">
    <text evidence="1">The sequence shown here is derived from an EMBL/GenBank/DDBJ whole genome shotgun (WGS) entry which is preliminary data.</text>
</comment>
<name>A0A4U0XWB6_9PEZI</name>
<dbReference type="OrthoDB" id="6359816at2759"/>
<dbReference type="EMBL" id="NAJN01000100">
    <property type="protein sequence ID" value="TKA79405.1"/>
    <property type="molecule type" value="Genomic_DNA"/>
</dbReference>
<evidence type="ECO:0000313" key="1">
    <source>
        <dbReference type="EMBL" id="TKA79405.1"/>
    </source>
</evidence>
<gene>
    <name evidence="1" type="ORF">B0A49_03344</name>
</gene>
<evidence type="ECO:0000313" key="2">
    <source>
        <dbReference type="Proteomes" id="UP000308768"/>
    </source>
</evidence>
<dbReference type="Proteomes" id="UP000308768">
    <property type="component" value="Unassembled WGS sequence"/>
</dbReference>
<keyword evidence="2" id="KW-1185">Reference proteome</keyword>
<dbReference type="AlphaFoldDB" id="A0A4U0XWB6"/>
<dbReference type="STRING" id="331657.A0A4U0XWB6"/>
<proteinExistence type="predicted"/>
<accession>A0A4U0XWB6</accession>
<organism evidence="1 2">
    <name type="scientific">Cryomyces minteri</name>
    <dbReference type="NCBI Taxonomy" id="331657"/>
    <lineage>
        <taxon>Eukaryota</taxon>
        <taxon>Fungi</taxon>
        <taxon>Dikarya</taxon>
        <taxon>Ascomycota</taxon>
        <taxon>Pezizomycotina</taxon>
        <taxon>Dothideomycetes</taxon>
        <taxon>Dothideomycetes incertae sedis</taxon>
        <taxon>Cryomyces</taxon>
    </lineage>
</organism>
<protein>
    <recommendedName>
        <fullName evidence="3">BTB domain-containing protein</fullName>
    </recommendedName>
</protein>
<evidence type="ECO:0008006" key="3">
    <source>
        <dbReference type="Google" id="ProtNLM"/>
    </source>
</evidence>
<sequence length="170" mass="19402">MEISSDFHDPKAVFSMVYFLYHFSYSDDYPPCIVHVYNIAKAFDISALEALAIQRFEEAAIDQWDTYGFAEAIEELYDTEPDQELGLRNAILRISASHLVALLQQRGSFYRVLKSSGQFGADMVEYLVKSRQPAVRTEFKIECGNCHRAYSSSDVAWEKCQCASPLWSIT</sequence>
<reference evidence="1 2" key="1">
    <citation type="submission" date="2017-03" db="EMBL/GenBank/DDBJ databases">
        <title>Genomes of endolithic fungi from Antarctica.</title>
        <authorList>
            <person name="Coleine C."/>
            <person name="Masonjones S."/>
            <person name="Stajich J.E."/>
        </authorList>
    </citation>
    <scope>NUCLEOTIDE SEQUENCE [LARGE SCALE GENOMIC DNA]</scope>
    <source>
        <strain evidence="1 2">CCFEE 5187</strain>
    </source>
</reference>